<proteinExistence type="predicted"/>
<feature type="region of interest" description="Disordered" evidence="1">
    <location>
        <begin position="2621"/>
        <end position="2646"/>
    </location>
</feature>
<feature type="region of interest" description="Disordered" evidence="1">
    <location>
        <begin position="1190"/>
        <end position="1211"/>
    </location>
</feature>
<feature type="region of interest" description="Disordered" evidence="1">
    <location>
        <begin position="35"/>
        <end position="113"/>
    </location>
</feature>
<feature type="compositionally biased region" description="Low complexity" evidence="1">
    <location>
        <begin position="1247"/>
        <end position="1263"/>
    </location>
</feature>
<feature type="compositionally biased region" description="Basic and acidic residues" evidence="1">
    <location>
        <begin position="933"/>
        <end position="943"/>
    </location>
</feature>
<feature type="compositionally biased region" description="Low complexity" evidence="1">
    <location>
        <begin position="457"/>
        <end position="468"/>
    </location>
</feature>
<evidence type="ECO:0000313" key="5">
    <source>
        <dbReference type="Proteomes" id="UP001165090"/>
    </source>
</evidence>
<feature type="compositionally biased region" description="Pro residues" evidence="1">
    <location>
        <begin position="140"/>
        <end position="149"/>
    </location>
</feature>
<feature type="compositionally biased region" description="Pro residues" evidence="1">
    <location>
        <begin position="2623"/>
        <end position="2633"/>
    </location>
</feature>
<feature type="region of interest" description="Disordered" evidence="1">
    <location>
        <begin position="1246"/>
        <end position="1374"/>
    </location>
</feature>
<feature type="compositionally biased region" description="Pro residues" evidence="1">
    <location>
        <begin position="2254"/>
        <end position="2267"/>
    </location>
</feature>
<reference evidence="4 5" key="1">
    <citation type="journal article" date="2023" name="IScience">
        <title>Expanded male sex-determining region conserved during the evolution of homothallism in the green alga Volvox.</title>
        <authorList>
            <person name="Yamamoto K."/>
            <person name="Matsuzaki R."/>
            <person name="Mahakham W."/>
            <person name="Heman W."/>
            <person name="Sekimoto H."/>
            <person name="Kawachi M."/>
            <person name="Minakuchi Y."/>
            <person name="Toyoda A."/>
            <person name="Nozaki H."/>
        </authorList>
    </citation>
    <scope>NUCLEOTIDE SEQUENCE [LARGE SCALE GENOMIC DNA]</scope>
    <source>
        <strain evidence="4 5">NIES-4468</strain>
    </source>
</reference>
<feature type="region of interest" description="Disordered" evidence="1">
    <location>
        <begin position="927"/>
        <end position="956"/>
    </location>
</feature>
<keyword evidence="5" id="KW-1185">Reference proteome</keyword>
<feature type="region of interest" description="Disordered" evidence="1">
    <location>
        <begin position="434"/>
        <end position="468"/>
    </location>
</feature>
<evidence type="ECO:0000259" key="3">
    <source>
        <dbReference type="Pfam" id="PF12816"/>
    </source>
</evidence>
<feature type="region of interest" description="Disordered" evidence="1">
    <location>
        <begin position="4305"/>
        <end position="4327"/>
    </location>
</feature>
<dbReference type="InterPro" id="IPR045111">
    <property type="entry name" value="Vps41/Vps8"/>
</dbReference>
<feature type="compositionally biased region" description="Pro residues" evidence="1">
    <location>
        <begin position="2159"/>
        <end position="2177"/>
    </location>
</feature>
<feature type="compositionally biased region" description="Pro residues" evidence="1">
    <location>
        <begin position="2321"/>
        <end position="2331"/>
    </location>
</feature>
<gene>
    <name evidence="4" type="ORF">VaNZ11_007787</name>
</gene>
<feature type="region of interest" description="Disordered" evidence="1">
    <location>
        <begin position="3839"/>
        <end position="3858"/>
    </location>
</feature>
<feature type="region of interest" description="Disordered" evidence="1">
    <location>
        <begin position="993"/>
        <end position="1056"/>
    </location>
</feature>
<feature type="signal peptide" evidence="2">
    <location>
        <begin position="1"/>
        <end position="17"/>
    </location>
</feature>
<feature type="compositionally biased region" description="Basic and acidic residues" evidence="1">
    <location>
        <begin position="1339"/>
        <end position="1351"/>
    </location>
</feature>
<feature type="region of interest" description="Disordered" evidence="1">
    <location>
        <begin position="3107"/>
        <end position="3134"/>
    </location>
</feature>
<feature type="region of interest" description="Disordered" evidence="1">
    <location>
        <begin position="518"/>
        <end position="544"/>
    </location>
</feature>
<comment type="caution">
    <text evidence="4">The sequence shown here is derived from an EMBL/GenBank/DDBJ whole genome shotgun (WGS) entry which is preliminary data.</text>
</comment>
<feature type="compositionally biased region" description="Low complexity" evidence="1">
    <location>
        <begin position="60"/>
        <end position="71"/>
    </location>
</feature>
<dbReference type="Pfam" id="PF12816">
    <property type="entry name" value="TPR_Vps8"/>
    <property type="match status" value="1"/>
</dbReference>
<feature type="compositionally biased region" description="Low complexity" evidence="1">
    <location>
        <begin position="1495"/>
        <end position="1508"/>
    </location>
</feature>
<feature type="compositionally biased region" description="Low complexity" evidence="1">
    <location>
        <begin position="2307"/>
        <end position="2320"/>
    </location>
</feature>
<feature type="region of interest" description="Disordered" evidence="1">
    <location>
        <begin position="2127"/>
        <end position="2184"/>
    </location>
</feature>
<sequence length="4719" mass="478076">MASRALSQAALVAGSLADALTSVAGGYAGEASGEWAALDGDAEPRDGGPQQGYNQIAAMSTSRTPTRTGTFGPPPWASPSSLPSMQPTSAGTPQPPTWSSLTGQSASTVPVSDNEPGTVNEDLFAGLEVDPHVPAFPANLAPPPPPSLPSVPETRSGPEKHLGTVDAMSAPLPTQQHVLGQPSGAAVSQGTQQQLVLLSSSLMNNKGCLLTDVTAAASASLARGSVTVLPAAGHVSTTDRGPAVDLSEFFTIALPVGDEPATGRASLLPQQLPSLGAGGTSAGCDSALRSAGVAGSFARFNDTGSAVNVPNTAPQRGMAPASGMDLLGYGMEELVRLPMSTGPAPTNTHAVTSSNMMAATPSSQPPAAGSLAVVLLSTPPVPASPGVVGHRHCVEAAGFMTGEPEVRITCAPLSPATIAVNRILSDLLTEVAESVEVSPPDLDPDSPTAERNGDVRAQQQQPAQEPAAVTLLDVGPDKLTVRDVGASEASAGLTDAAQMSSQLVKQKHEEDLAVFGEAFEGSRAGPGRAEEGNLGESGPGRTDDGDWNGANWVAAPSTVSHLAETPILGSPATAAQASLQASSAAGSAKGSGVGMPVLLSGTSAVSSSVALVHVQPTSRALALLYQEPHEGMHTAARVDVAGLELAPAASVLPVTISIAAAAEDDWGELEWIAPAASEAEDGGVAEPDTVSGTPGLCAQSAVAAASDKPEKIAEEAASSGNLALMDTSGGTEANDEWGDVDCLAAGASRSEPGSCLQERVQDQAAVVRPGLEGVIGAADLAVAVPSMGVASLSEMPGACDDGQHVQAVSKEWTDASSLNAAAEALPGPQAAGTSAGAPGKLLPTDLAAAVATAAAAAAMDPWSDCTAAQQVQDELSLLPSPMMPGSSDGGGAAPVDNLGPDADAEVEAAVLPLNIFPVAPAAPAGRVCHGGPRRTELHREAAKGRSGRGAAGAHLGPFTLLDHGEAEDVQPADAQPGSRSEMELVEANVNVNVTNPVQPGEGSERDNPTDGEAGQSGRPPGQKEPGQALPPPREEVKRQQARADAGTNADAEASSQELGAYSGVSFGSLLTSTAGPSQASEILAQEAPELTLPSALTLGTPAAGVKLVPAIFPAELGPEAAAEPMAEAAAGTSLKQLEQTAEQASVGEGGVAQELAPETMLASASARTEPSPGTGSVQVVGVEAPAVAEASSEEAVTLRAPDCPGGEAAEHASAFGAVSAAESRSTGEVPQAATRVGAAPEDIFSETPTHAAAPPTSAPKAAAWQEYHSTQQSVTVADAQPSPPGVEAKEEAQKGGDKASADGASLKPEQPPLVEHTPPHHAASAEEEVQHATEAQETIDGRGARVGESVRKSGLALAKSPPEGHPDRLGPTPEAVRGLAATETPAAVQQPDVTHLYIRESHAFGFQGSWVPGAGPPEAAQPQLEVGQPESGIAQLELELEAGKPLPTGVETEFINTGSNAQDDGETVQAYSRDAAGDMAPRVAVEGSSTDGELESPSSEPELALRPPTGREPANAPTAVSVSPGTVSADARPLAGGVANLALEATAETAAVQSAVMDAVQTAAMDAVADVDAEQTSGVSVDALLMPGPCRDSPGEPSLVTAMEWGKEGNASGAAASIAMELEVDTEMVTQVGLASDAGTAAASQRELNISADASVAGTARPWLCCVAATLPMDGPGPDEGDVPGGAADSLGESGPGPEIERVGYVVPSVTTAAITAIKMLLGGEPDPAVRDAARPSIAKRIQSEEARLTEVATVGTAESEAASAMGTTVLSGDLISALVEANSGRTTPACVAGPEVATIGGTEAAAGGTEAAETGFEVAAFSAGITESSLADASREANTGTERLASGSSANVVVSAAVYESEPASLEVMANTSHLPGPEDNHVAAANLPGQADAEGAAPVLAHTEEAAVTKPVPALGEDAAVKEPSVSSGGEAVVGGAASVPPPPGDEASPKLQEVAAVMSLATEEVVWGLPVESAVQNVPKDDVMDSLAFDAALQQPVDEATRPMWGRETATLQLLLPEGGWAADEKSTAQLGEEWPMLLPCAMGALPVAGPTQPVNLEAGVGSNPLEPAGISVTDSVNPTMVHTPEASSRSTGRLQTDVGILGEGPLEACVVRARAIVAGLQGPMDAEGAPQPQVHSLRDSPQQDGRAGGATVSEPMPPPQPSSPPPPPPPPPEQQEQFLGGNSDLTSAASEAKAAHVVAAAAVPFDLSEWLSGSDGFGTDAATAVAPPAPEAQAGSSYDAFMLFMDLDPTPSPPPPPPDPMPVAPMASLSPHGTGAFRDMQLVFGEPDPDPTTAHARVTSLGSPAASPPAAEAAVPAPEPSLQPPLHHPSAASAAALSPPVLIDAMASSSGAHADAELVLAKHSVAGTQVDGLSTEVAAAVVVRPAAVEREEEVTCHDMDDEDDDRLDLSDVLLGGTAHATPLLGPFALPLPQGTVAVVSSVAASQGTARTVTVAAAAELAAAAGDASTNLQQVGRLAPPTPPTPSQPEAVVPPAPATAAMATETAVVAGAAVSTTLETGATPVGSGNWVDGVATGGSVWDADVGGVDVGDGDELMLNSELRLPAHEVALLRAEKAEAALLAGPSNLADVLLDGDSLGSGPSPGALMLSSIHLSTTAIAPPPRGAPAPRPGTGKAQPQPQPHQAPIVSDFYAGSAVLDPLAGLTTLLADAAQDWNPSGRPDALGAMVGGSVALRLEELHTVLPDITQHWLTSGRPRVVTISNAIMAVGTSLGAALVFHLPAASGAKTAAGGEGGGSSQYQQHASQGGMGMQGAHVLTGQLHYSGSVGGGVGALSLSLPPYGQGGGGGLGPSTMGPSSGSSSRAIVVVGEPRNEAEAVTALALSTVTGPGDPLWLLVGHASGVVAAWDLQRRPPKQVAVISGQHDLPVVQVSFFPGRGASMALSADRRGNLLLHTFTHIVLKTAVASRVVLGGNMGSIGSVVHLTPFFAATSASTPAVQALVQPLAVTDTTAAGQSVPQPPAGAGGSVSTGIGAAALSPPGARVGDGMVALCATTGCHIGRFKPSGELIPLYSIPRPASVPSPLIPCAAWLPHQRRSARPPSVAVAAPDAAGGATTVVCAVLAVGWHDEVLFVDVPLVGDHNSLPSPSSPPLEASSSASSPSGAAAAPLPLLSPQTGQQRAALLSGQASQQQTGQARRSFLRAAAAFTGAARGAATAAVAAAANAAAAATAATSTALAAPANTAATLDAQTAAALAQRLPLTVTRLWNVTSAMRAAESRSRSGIGNEDVAVRVVGLHWYDSDALGVVLLLGLSMRLVVVDFELEVREQIDCIDTPYISGLMPPAPRGSAPTAPDTLAGSGARVVLLGSSSTVYCSRLLTWQERLQTLADIGKWKLGLRFALDFYKLYLARVAAAAATSAATGGPLRSLSVGVGVGGAAVDSTYPTALRGWMGSLAVGFVKSALGTALRVATAQGLTQLQLDRLPAAAVRQLREATAAAVLACLVAGHEQLLFDTVFPLCRDAGAAGPLVEAVEVAVLAGSLPRPAPELVQALVDHLAGTLSRPDRVERCVLHFDITSLDLDQVLRLCETHQLHSASAAIYSRLHDYKRPLLDMLAAAAGLEAVTATGPSDVKQHEQSPWQLALAPRHASSSDNNAMERRRRAAGFKLLVYLRCIFRRQAFPPGAGPLPDIIPGVGRHGEPGGPDDVKAQLLGLLLFLEPKDLAREWRRPLGQLPPALLAGPHPALQVLLSIDVAAAVSVLGSAVAGWDAVETDLREAAGRAAAELDSVLVATQVLVNAFIHLLECDDSGRNLEVNSAEAGYACSSATTGSEVVLDFIAGLLAAGRVVVQPNFALRLLRHVAEKAIALLQAAPAVEGEEPGMAEGRRSEQGAAVATGGPHEAAEGLFERLVTAVGVNGEGPRFDPSKLSLQETEVALDLARRASFPRALATLHHLRGDYLAALACHLNLPPDEGMEATATKDQREAAAGANGKATSAFAYVSAFLRNGSGATAAQRIAMYDALLAAAPDLVSADPQATAQLLLAYYSGEAQAAAFLERLSGDRRLQYGFLTAAIRHKEAQGGQDDGDGNIADAPYSSYSSASLQAAHAAAVAALGGWMSQPAVAHTYVELLCEFEPCAVLPFLEQHHGYDVRYCIGLCGAVEVWDAEAYLHERLGEWEVALELHLRNVERHNRELDQAVRSGAVSAFTMGTAAGTVFFDHLAWLLELSPRLALLMQGSLGRSAVEEAEQARSSRGRQQQQQQQQQEGQRGLTQPASSADPITPAGSIAAARCQQQAGQLAATGREEAAGGAPLELARAWEALGRAVAFCGRCFKQQQAQQQAQRQQRRRQQQQQQQERASQSQLDADFRASAGSAAVLGPSHCWYALLHAYVEEVQRRRPSSTGNTSGARSRRPGASGPDLTSAPSSEAGADAEAAVLAAAGDPVAEVECQERVLRHVFGVFLEEVISHMSDFVPPSEVVRHIIHTYGNQDFGGFRSTLLSLLGSCAYEQAIMSSAQRLISRGVFASHKQRLALVAGRLPQSALRTQPEAEPHALASAPAACSDLGDASAPAGTAVEMDTTATGAVDAVSPAAVAPFWRLHSKRPGGSLLHSDISRGSSGCSSGTTVVGCAQLPLVPAGYLRNIHTKGQFMAALRASGELAGATHGSGTVVSRARIQVVAGSGRRPTRSLGRPATTAGVFGASRSGAGAGAGSGSHTEAPGTAKSQVTGEERASIGLGGGGGLDVDELLNWTRAFVN</sequence>
<feature type="chain" id="PRO_5046777185" description="Vacuolar protein sorting-associated protein 8 central domain-containing protein" evidence="2">
    <location>
        <begin position="18"/>
        <end position="4719"/>
    </location>
</feature>
<keyword evidence="2" id="KW-0732">Signal</keyword>
<feature type="region of interest" description="Disordered" evidence="1">
    <location>
        <begin position="4207"/>
        <end position="4245"/>
    </location>
</feature>
<feature type="compositionally biased region" description="Low complexity" evidence="1">
    <location>
        <begin position="4212"/>
        <end position="4231"/>
    </location>
</feature>
<organism evidence="4 5">
    <name type="scientific">Volvox africanus</name>
    <dbReference type="NCBI Taxonomy" id="51714"/>
    <lineage>
        <taxon>Eukaryota</taxon>
        <taxon>Viridiplantae</taxon>
        <taxon>Chlorophyta</taxon>
        <taxon>core chlorophytes</taxon>
        <taxon>Chlorophyceae</taxon>
        <taxon>CS clade</taxon>
        <taxon>Chlamydomonadales</taxon>
        <taxon>Volvocaceae</taxon>
        <taxon>Volvox</taxon>
    </lineage>
</organism>
<dbReference type="EMBL" id="BSDZ01000019">
    <property type="protein sequence ID" value="GLI64518.1"/>
    <property type="molecule type" value="Genomic_DNA"/>
</dbReference>
<dbReference type="InterPro" id="IPR025941">
    <property type="entry name" value="Vps8_central_dom"/>
</dbReference>
<feature type="compositionally biased region" description="Low complexity" evidence="1">
    <location>
        <begin position="4313"/>
        <end position="4325"/>
    </location>
</feature>
<evidence type="ECO:0000256" key="1">
    <source>
        <dbReference type="SAM" id="MobiDB-lite"/>
    </source>
</evidence>
<evidence type="ECO:0000256" key="2">
    <source>
        <dbReference type="SAM" id="SignalP"/>
    </source>
</evidence>
<feature type="region of interest" description="Disordered" evidence="1">
    <location>
        <begin position="4358"/>
        <end position="4391"/>
    </location>
</feature>
<feature type="region of interest" description="Disordered" evidence="1">
    <location>
        <begin position="1675"/>
        <end position="1697"/>
    </location>
</feature>
<accession>A0ABQ5S3N1</accession>
<feature type="compositionally biased region" description="Basic and acidic residues" evidence="1">
    <location>
        <begin position="1287"/>
        <end position="1300"/>
    </location>
</feature>
<protein>
    <recommendedName>
        <fullName evidence="3">Vacuolar protein sorting-associated protein 8 central domain-containing protein</fullName>
    </recommendedName>
</protein>
<feature type="region of interest" description="Disordered" evidence="1">
    <location>
        <begin position="1484"/>
        <end position="1526"/>
    </location>
</feature>
<name>A0ABQ5S3N1_9CHLO</name>
<feature type="region of interest" description="Disordered" evidence="1">
    <location>
        <begin position="2251"/>
        <end position="2337"/>
    </location>
</feature>
<dbReference type="Proteomes" id="UP001165090">
    <property type="component" value="Unassembled WGS sequence"/>
</dbReference>
<evidence type="ECO:0000313" key="4">
    <source>
        <dbReference type="EMBL" id="GLI64518.1"/>
    </source>
</evidence>
<dbReference type="PANTHER" id="PTHR12616:SF8">
    <property type="entry name" value="VACUOLAR PROTEIN SORTING-ASSOCIATED PROTEIN 8 HOMOLOG"/>
    <property type="match status" value="1"/>
</dbReference>
<dbReference type="PANTHER" id="PTHR12616">
    <property type="entry name" value="VACUOLAR PROTEIN SORTING VPS41"/>
    <property type="match status" value="1"/>
</dbReference>
<feature type="region of interest" description="Disordered" evidence="1">
    <location>
        <begin position="4644"/>
        <end position="4700"/>
    </location>
</feature>
<feature type="compositionally biased region" description="Polar residues" evidence="1">
    <location>
        <begin position="85"/>
        <end position="113"/>
    </location>
</feature>
<feature type="region of interest" description="Disordered" evidence="1">
    <location>
        <begin position="2750"/>
        <end position="2774"/>
    </location>
</feature>
<feature type="domain" description="Vacuolar protein sorting-associated protein 8 central" evidence="3">
    <location>
        <begin position="3492"/>
        <end position="3724"/>
    </location>
</feature>
<feature type="region of interest" description="Disordered" evidence="1">
    <location>
        <begin position="139"/>
        <end position="159"/>
    </location>
</feature>